<feature type="region of interest" description="Disordered" evidence="1">
    <location>
        <begin position="48"/>
        <end position="82"/>
    </location>
</feature>
<dbReference type="EMBL" id="OZ020096">
    <property type="protein sequence ID" value="CAK9254575.1"/>
    <property type="molecule type" value="Genomic_DNA"/>
</dbReference>
<evidence type="ECO:0000313" key="2">
    <source>
        <dbReference type="EMBL" id="CAK9254575.1"/>
    </source>
</evidence>
<feature type="compositionally biased region" description="Polar residues" evidence="1">
    <location>
        <begin position="62"/>
        <end position="72"/>
    </location>
</feature>
<keyword evidence="3" id="KW-1185">Reference proteome</keyword>
<organism evidence="2 3">
    <name type="scientific">Sphagnum jensenii</name>
    <dbReference type="NCBI Taxonomy" id="128206"/>
    <lineage>
        <taxon>Eukaryota</taxon>
        <taxon>Viridiplantae</taxon>
        <taxon>Streptophyta</taxon>
        <taxon>Embryophyta</taxon>
        <taxon>Bryophyta</taxon>
        <taxon>Sphagnophytina</taxon>
        <taxon>Sphagnopsida</taxon>
        <taxon>Sphagnales</taxon>
        <taxon>Sphagnaceae</taxon>
        <taxon>Sphagnum</taxon>
    </lineage>
</organism>
<gene>
    <name evidence="2" type="ORF">CSSPJE1EN1_LOCUS53</name>
</gene>
<name>A0ABP0VM47_9BRYO</name>
<sequence>MSSGGLAGLATQRLNEVVYCSRFFDLNDEVEQELAAEEDDFLSINISGSQQENYEDQRKQFKVTSAIEQTAKSSSHSSSLAPQIQSLEFAPQIQVHTPEKESLQALEPESLSNPYQFTGTTGVESICEQVSKDDGLCVNSCTQQPVTG</sequence>
<evidence type="ECO:0000256" key="1">
    <source>
        <dbReference type="SAM" id="MobiDB-lite"/>
    </source>
</evidence>
<dbReference type="Proteomes" id="UP001497444">
    <property type="component" value="Chromosome 1"/>
</dbReference>
<protein>
    <submittedName>
        <fullName evidence="2">Uncharacterized protein</fullName>
    </submittedName>
</protein>
<evidence type="ECO:0000313" key="3">
    <source>
        <dbReference type="Proteomes" id="UP001497444"/>
    </source>
</evidence>
<proteinExistence type="predicted"/>
<reference evidence="2 3" key="1">
    <citation type="submission" date="2024-02" db="EMBL/GenBank/DDBJ databases">
        <authorList>
            <consortium name="ELIXIR-Norway"/>
            <consortium name="Elixir Norway"/>
        </authorList>
    </citation>
    <scope>NUCLEOTIDE SEQUENCE [LARGE SCALE GENOMIC DNA]</scope>
</reference>
<accession>A0ABP0VM47</accession>